<name>A0ABR2MM14_9ASPA</name>
<dbReference type="Proteomes" id="UP001412067">
    <property type="component" value="Unassembled WGS sequence"/>
</dbReference>
<dbReference type="EMBL" id="JBBWWR010000006">
    <property type="protein sequence ID" value="KAK8965207.1"/>
    <property type="molecule type" value="Genomic_DNA"/>
</dbReference>
<organism evidence="2 3">
    <name type="scientific">Platanthera guangdongensis</name>
    <dbReference type="NCBI Taxonomy" id="2320717"/>
    <lineage>
        <taxon>Eukaryota</taxon>
        <taxon>Viridiplantae</taxon>
        <taxon>Streptophyta</taxon>
        <taxon>Embryophyta</taxon>
        <taxon>Tracheophyta</taxon>
        <taxon>Spermatophyta</taxon>
        <taxon>Magnoliopsida</taxon>
        <taxon>Liliopsida</taxon>
        <taxon>Asparagales</taxon>
        <taxon>Orchidaceae</taxon>
        <taxon>Orchidoideae</taxon>
        <taxon>Orchideae</taxon>
        <taxon>Orchidinae</taxon>
        <taxon>Platanthera</taxon>
    </lineage>
</organism>
<protein>
    <submittedName>
        <fullName evidence="2">Uncharacterized protein</fullName>
    </submittedName>
</protein>
<evidence type="ECO:0000313" key="2">
    <source>
        <dbReference type="EMBL" id="KAK8965207.1"/>
    </source>
</evidence>
<keyword evidence="3" id="KW-1185">Reference proteome</keyword>
<gene>
    <name evidence="2" type="ORF">KSP40_PGU009924</name>
</gene>
<reference evidence="2 3" key="1">
    <citation type="journal article" date="2022" name="Nat. Plants">
        <title>Genomes of leafy and leafless Platanthera orchids illuminate the evolution of mycoheterotrophy.</title>
        <authorList>
            <person name="Li M.H."/>
            <person name="Liu K.W."/>
            <person name="Li Z."/>
            <person name="Lu H.C."/>
            <person name="Ye Q.L."/>
            <person name="Zhang D."/>
            <person name="Wang J.Y."/>
            <person name="Li Y.F."/>
            <person name="Zhong Z.M."/>
            <person name="Liu X."/>
            <person name="Yu X."/>
            <person name="Liu D.K."/>
            <person name="Tu X.D."/>
            <person name="Liu B."/>
            <person name="Hao Y."/>
            <person name="Liao X.Y."/>
            <person name="Jiang Y.T."/>
            <person name="Sun W.H."/>
            <person name="Chen J."/>
            <person name="Chen Y.Q."/>
            <person name="Ai Y."/>
            <person name="Zhai J.W."/>
            <person name="Wu S.S."/>
            <person name="Zhou Z."/>
            <person name="Hsiao Y.Y."/>
            <person name="Wu W.L."/>
            <person name="Chen Y.Y."/>
            <person name="Lin Y.F."/>
            <person name="Hsu J.L."/>
            <person name="Li C.Y."/>
            <person name="Wang Z.W."/>
            <person name="Zhao X."/>
            <person name="Zhong W.Y."/>
            <person name="Ma X.K."/>
            <person name="Ma L."/>
            <person name="Huang J."/>
            <person name="Chen G.Z."/>
            <person name="Huang M.Z."/>
            <person name="Huang L."/>
            <person name="Peng D.H."/>
            <person name="Luo Y.B."/>
            <person name="Zou S.Q."/>
            <person name="Chen S.P."/>
            <person name="Lan S."/>
            <person name="Tsai W.C."/>
            <person name="Van de Peer Y."/>
            <person name="Liu Z.J."/>
        </authorList>
    </citation>
    <scope>NUCLEOTIDE SEQUENCE [LARGE SCALE GENOMIC DNA]</scope>
    <source>
        <strain evidence="2">Lor288</strain>
    </source>
</reference>
<evidence type="ECO:0000256" key="1">
    <source>
        <dbReference type="SAM" id="MobiDB-lite"/>
    </source>
</evidence>
<accession>A0ABR2MM14</accession>
<feature type="region of interest" description="Disordered" evidence="1">
    <location>
        <begin position="1"/>
        <end position="35"/>
    </location>
</feature>
<evidence type="ECO:0000313" key="3">
    <source>
        <dbReference type="Proteomes" id="UP001412067"/>
    </source>
</evidence>
<feature type="compositionally biased region" description="Basic residues" evidence="1">
    <location>
        <begin position="17"/>
        <end position="29"/>
    </location>
</feature>
<proteinExistence type="predicted"/>
<sequence>MSAFGLAGSANNEQRTRRFRSSTLRRHQQNKVSLPSKLSDGSLELLSNAEFPLHDHRRWSLLPLASPSAFLTATIPFSSFYPSRQSGTSTLDNVDEWKWKFSMLLRNDSDQELVSRERKDRRDYEHIAIIAERMRLYRYFCISSMSNDSNFLCVYSDSNFLSNLDFLYPQLITCILGSHQYAKVVVFSKVPLPNYRPDLDDKRPQREVSIPIGLQREVDSLLTDYLSRKSANLKSFPNTTFSRSSSADSLTTDEGFFEQQDTQNFPPIMREKLLRRSLQLRNQQSTWQFGLVIEMELTRVHSKLIYALINTEACPLQQQIRAYHTYIKTFEEDLLMQDDA</sequence>
<comment type="caution">
    <text evidence="2">The sequence shown here is derived from an EMBL/GenBank/DDBJ whole genome shotgun (WGS) entry which is preliminary data.</text>
</comment>